<evidence type="ECO:0000259" key="1">
    <source>
        <dbReference type="Pfam" id="PF13182"/>
    </source>
</evidence>
<name>A0ABU3NN63_9CHLR</name>
<dbReference type="Proteomes" id="UP001254165">
    <property type="component" value="Unassembled WGS sequence"/>
</dbReference>
<dbReference type="InterPro" id="IPR025248">
    <property type="entry name" value="DUF4007"/>
</dbReference>
<accession>A0ABU3NN63</accession>
<feature type="domain" description="DUF4007" evidence="1">
    <location>
        <begin position="13"/>
        <end position="302"/>
    </location>
</feature>
<dbReference type="Pfam" id="PF13182">
    <property type="entry name" value="DUF4007"/>
    <property type="match status" value="1"/>
</dbReference>
<evidence type="ECO:0000313" key="2">
    <source>
        <dbReference type="EMBL" id="MDT8898284.1"/>
    </source>
</evidence>
<proteinExistence type="predicted"/>
<reference evidence="2 3" key="1">
    <citation type="submission" date="2023-07" db="EMBL/GenBank/DDBJ databases">
        <title>Novel species of Thermanaerothrix with wide hydrolytic capabilities.</title>
        <authorList>
            <person name="Zayulina K.S."/>
            <person name="Podosokorskaya O.A."/>
            <person name="Elcheninov A.G."/>
        </authorList>
    </citation>
    <scope>NUCLEOTIDE SEQUENCE [LARGE SCALE GENOMIC DNA]</scope>
    <source>
        <strain evidence="2 3">4228-RoL</strain>
    </source>
</reference>
<dbReference type="RefSeq" id="WP_315624943.1">
    <property type="nucleotide sequence ID" value="NZ_JAUHMF010000002.1"/>
</dbReference>
<gene>
    <name evidence="2" type="ORF">QYE77_08390</name>
</gene>
<comment type="caution">
    <text evidence="2">The sequence shown here is derived from an EMBL/GenBank/DDBJ whole genome shotgun (WGS) entry which is preliminary data.</text>
</comment>
<organism evidence="2 3">
    <name type="scientific">Thermanaerothrix solaris</name>
    <dbReference type="NCBI Taxonomy" id="3058434"/>
    <lineage>
        <taxon>Bacteria</taxon>
        <taxon>Bacillati</taxon>
        <taxon>Chloroflexota</taxon>
        <taxon>Anaerolineae</taxon>
        <taxon>Anaerolineales</taxon>
        <taxon>Anaerolineaceae</taxon>
        <taxon>Thermanaerothrix</taxon>
    </lineage>
</organism>
<sequence>MSNKVLHSTRPIFGGHEKFTFRYSWLKKGLDAILEDPEIFLREDAFVVLGVGKNMATSIRYWMLCLGLCERSSEHSGSLRPTPLGYHLLADDGWDPYLEDIGSLWLLHWQLASNQQYGLVWYLVFSRYFNVEFHKNNLMEFLKHQLAQRGIETTEGMIEREINVFIHTYVPVQSRKGNREESLDCPLVDLDLIHFVPEDGSYRFNVGEKPSLPTAIVGYALINFFEEKLSYQRTVALDECIYAPGSPGQIFKLDESSMISYLEGLEILTNGVLRLNETAGLRQVHILSVSKDLGWSLLREYYA</sequence>
<keyword evidence="3" id="KW-1185">Reference proteome</keyword>
<evidence type="ECO:0000313" key="3">
    <source>
        <dbReference type="Proteomes" id="UP001254165"/>
    </source>
</evidence>
<dbReference type="EMBL" id="JAUHMF010000002">
    <property type="protein sequence ID" value="MDT8898284.1"/>
    <property type="molecule type" value="Genomic_DNA"/>
</dbReference>
<protein>
    <submittedName>
        <fullName evidence="2">DUF4007 family protein</fullName>
    </submittedName>
</protein>